<accession>A0AB32W2D3</accession>
<dbReference type="InterPro" id="IPR044730">
    <property type="entry name" value="RNase_H-like_dom_plant"/>
</dbReference>
<dbReference type="InterPro" id="IPR012337">
    <property type="entry name" value="RNaseH-like_sf"/>
</dbReference>
<organism evidence="3 4">
    <name type="scientific">Theobroma cacao</name>
    <name type="common">Cacao</name>
    <name type="synonym">Cocoa</name>
    <dbReference type="NCBI Taxonomy" id="3641"/>
    <lineage>
        <taxon>Eukaryota</taxon>
        <taxon>Viridiplantae</taxon>
        <taxon>Streptophyta</taxon>
        <taxon>Embryophyta</taxon>
        <taxon>Tracheophyta</taxon>
        <taxon>Spermatophyta</taxon>
        <taxon>Magnoliopsida</taxon>
        <taxon>eudicotyledons</taxon>
        <taxon>Gunneridae</taxon>
        <taxon>Pentapetalae</taxon>
        <taxon>rosids</taxon>
        <taxon>malvids</taxon>
        <taxon>Malvales</taxon>
        <taxon>Malvaceae</taxon>
        <taxon>Byttnerioideae</taxon>
        <taxon>Theobroma</taxon>
    </lineage>
</organism>
<dbReference type="GO" id="GO:0003676">
    <property type="term" value="F:nucleic acid binding"/>
    <property type="evidence" value="ECO:0007669"/>
    <property type="project" value="InterPro"/>
</dbReference>
<reference evidence="4" key="2">
    <citation type="submission" date="2025-08" db="UniProtKB">
        <authorList>
            <consortium name="RefSeq"/>
        </authorList>
    </citation>
    <scope>IDENTIFICATION</scope>
</reference>
<sequence>MGDQPLATLCPSFHNDMSHVHKFYNGDVWDIEKLNSCLPTSLVDEILQIPFDRSQEDVAYWALTSNGEFSFWSAWEAIRQRQTPNALFSFIWHRSIPLSISFFLWRVLNNWIPVELRMKDKGIHLASKCVCCRSEESLIHVLWENPVAKQVWFFFAKSFQIYVSKPNHISQIIWAWFFSGDYTRNGHIRILIPLFICWFLWLERNDAKHRHMGMYPDRVIWRIMKLLNQLYAGSLLKRWQWKGDTDIATMWGFKFPPKYYTSPQIIYWIKPSIGEYKLNVYGSSESNQNAAGGGVLRDHTGRLAFVFSENLGPRSSLHAELHALLRGLLLCKERNITNLWIEMDALVAVQMIQHSQKGSHDLRYLLESIRMCLRNFSYRISHIYREGNQAADFLSKKGQSHQSLCVTSEAQGELIGILKLDRLNLPYVRFR</sequence>
<dbReference type="AlphaFoldDB" id="A0AB32W2D3"/>
<evidence type="ECO:0000259" key="2">
    <source>
        <dbReference type="Pfam" id="PF13966"/>
    </source>
</evidence>
<dbReference type="RefSeq" id="XP_017972650.1">
    <property type="nucleotide sequence ID" value="XM_018117161.1"/>
</dbReference>
<dbReference type="InterPro" id="IPR026960">
    <property type="entry name" value="RVT-Znf"/>
</dbReference>
<dbReference type="Pfam" id="PF13456">
    <property type="entry name" value="RVT_3"/>
    <property type="match status" value="1"/>
</dbReference>
<dbReference type="Pfam" id="PF13966">
    <property type="entry name" value="zf-RVT"/>
    <property type="match status" value="1"/>
</dbReference>
<dbReference type="GeneID" id="18606969"/>
<dbReference type="PANTHER" id="PTHR47723:SF23">
    <property type="entry name" value="REVERSE TRANSCRIPTASE-LIKE PROTEIN"/>
    <property type="match status" value="1"/>
</dbReference>
<evidence type="ECO:0000313" key="4">
    <source>
        <dbReference type="RefSeq" id="XP_017972650.1"/>
    </source>
</evidence>
<dbReference type="CDD" id="cd06222">
    <property type="entry name" value="RNase_H_like"/>
    <property type="match status" value="1"/>
</dbReference>
<dbReference type="Gramene" id="Tc03v2_t027300.1">
    <property type="protein sequence ID" value="Tc03v2_p027300.1"/>
    <property type="gene ID" value="Tc03v2_g027300"/>
</dbReference>
<dbReference type="GO" id="GO:0004523">
    <property type="term" value="F:RNA-DNA hybrid ribonuclease activity"/>
    <property type="evidence" value="ECO:0007669"/>
    <property type="project" value="InterPro"/>
</dbReference>
<name>A0AB32W2D3_THECC</name>
<dbReference type="Gene3D" id="3.30.420.10">
    <property type="entry name" value="Ribonuclease H-like superfamily/Ribonuclease H"/>
    <property type="match status" value="1"/>
</dbReference>
<proteinExistence type="predicted"/>
<evidence type="ECO:0000313" key="3">
    <source>
        <dbReference type="Proteomes" id="UP000694886"/>
    </source>
</evidence>
<dbReference type="SUPFAM" id="SSF53098">
    <property type="entry name" value="Ribonuclease H-like"/>
    <property type="match status" value="1"/>
</dbReference>
<dbReference type="KEGG" id="tcc:18606969"/>
<protein>
    <submittedName>
        <fullName evidence="4">Uncharacterized protein LOC18606969</fullName>
    </submittedName>
</protein>
<dbReference type="InterPro" id="IPR002156">
    <property type="entry name" value="RNaseH_domain"/>
</dbReference>
<gene>
    <name evidence="4" type="primary">LOC18606969</name>
</gene>
<reference evidence="3" key="1">
    <citation type="journal article" date="1997" name="Nucleic Acids Res.">
        <title>tRNAscan-SE: a program for improved detection of transfer RNA genes in genomic sequence.</title>
        <authorList>
            <person name="Lowe T.M."/>
            <person name="Eddy S.R."/>
        </authorList>
    </citation>
    <scope>NUCLEOTIDE SEQUENCE [LARGE SCALE GENOMIC DNA]</scope>
    <source>
        <strain evidence="3">r\B97-61/B2</strain>
    </source>
</reference>
<dbReference type="Proteomes" id="UP000694886">
    <property type="component" value="Chromosome 3"/>
</dbReference>
<evidence type="ECO:0000259" key="1">
    <source>
        <dbReference type="Pfam" id="PF13456"/>
    </source>
</evidence>
<feature type="domain" description="RNase H type-1" evidence="1">
    <location>
        <begin position="284"/>
        <end position="397"/>
    </location>
</feature>
<dbReference type="PANTHER" id="PTHR47723">
    <property type="entry name" value="OS05G0353850 PROTEIN"/>
    <property type="match status" value="1"/>
</dbReference>
<dbReference type="InterPro" id="IPR053151">
    <property type="entry name" value="RNase_H-like"/>
</dbReference>
<feature type="domain" description="Reverse transcriptase zinc-binding" evidence="2">
    <location>
        <begin position="69"/>
        <end position="152"/>
    </location>
</feature>
<dbReference type="InterPro" id="IPR036397">
    <property type="entry name" value="RNaseH_sf"/>
</dbReference>